<evidence type="ECO:0000256" key="1">
    <source>
        <dbReference type="SAM" id="MobiDB-lite"/>
    </source>
</evidence>
<gene>
    <name evidence="2" type="ORF">HannXRQ_Chr11g0320761</name>
</gene>
<keyword evidence="3" id="KW-1185">Reference proteome</keyword>
<dbReference type="Proteomes" id="UP000215914">
    <property type="component" value="Chromosome 11"/>
</dbReference>
<proteinExistence type="predicted"/>
<name>A0A251T642_HELAN</name>
<feature type="region of interest" description="Disordered" evidence="1">
    <location>
        <begin position="44"/>
        <end position="74"/>
    </location>
</feature>
<reference evidence="3" key="1">
    <citation type="journal article" date="2017" name="Nature">
        <title>The sunflower genome provides insights into oil metabolism, flowering and Asterid evolution.</title>
        <authorList>
            <person name="Badouin H."/>
            <person name="Gouzy J."/>
            <person name="Grassa C.J."/>
            <person name="Murat F."/>
            <person name="Staton S.E."/>
            <person name="Cottret L."/>
            <person name="Lelandais-Briere C."/>
            <person name="Owens G.L."/>
            <person name="Carrere S."/>
            <person name="Mayjonade B."/>
            <person name="Legrand L."/>
            <person name="Gill N."/>
            <person name="Kane N.C."/>
            <person name="Bowers J.E."/>
            <person name="Hubner S."/>
            <person name="Bellec A."/>
            <person name="Berard A."/>
            <person name="Berges H."/>
            <person name="Blanchet N."/>
            <person name="Boniface M.C."/>
            <person name="Brunel D."/>
            <person name="Catrice O."/>
            <person name="Chaidir N."/>
            <person name="Claudel C."/>
            <person name="Donnadieu C."/>
            <person name="Faraut T."/>
            <person name="Fievet G."/>
            <person name="Helmstetter N."/>
            <person name="King M."/>
            <person name="Knapp S.J."/>
            <person name="Lai Z."/>
            <person name="Le Paslier M.C."/>
            <person name="Lippi Y."/>
            <person name="Lorenzon L."/>
            <person name="Mandel J.R."/>
            <person name="Marage G."/>
            <person name="Marchand G."/>
            <person name="Marquand E."/>
            <person name="Bret-Mestries E."/>
            <person name="Morien E."/>
            <person name="Nambeesan S."/>
            <person name="Nguyen T."/>
            <person name="Pegot-Espagnet P."/>
            <person name="Pouilly N."/>
            <person name="Raftis F."/>
            <person name="Sallet E."/>
            <person name="Schiex T."/>
            <person name="Thomas J."/>
            <person name="Vandecasteele C."/>
            <person name="Vares D."/>
            <person name="Vear F."/>
            <person name="Vautrin S."/>
            <person name="Crespi M."/>
            <person name="Mangin B."/>
            <person name="Burke J.M."/>
            <person name="Salse J."/>
            <person name="Munos S."/>
            <person name="Vincourt P."/>
            <person name="Rieseberg L.H."/>
            <person name="Langlade N.B."/>
        </authorList>
    </citation>
    <scope>NUCLEOTIDE SEQUENCE [LARGE SCALE GENOMIC DNA]</scope>
    <source>
        <strain evidence="3">cv. SF193</strain>
    </source>
</reference>
<evidence type="ECO:0000313" key="3">
    <source>
        <dbReference type="Proteomes" id="UP000215914"/>
    </source>
</evidence>
<sequence>MYTTMDCDFLETEFFYTAQHNGQGESDIDTLSWLKLFPSSQEVVHNTHDESSTSQETDESTSTSATNQDPPILNNICRKNQYKEKLWKNMFYLLEPIEASLQNATLQKEKQSHLGTPWQTLPKVTYPKKHKPLLHPYMTKKFPTLWNKP</sequence>
<dbReference type="InParanoid" id="A0A251T642"/>
<accession>A0A251T642</accession>
<protein>
    <submittedName>
        <fullName evidence="2">Uncharacterized protein</fullName>
    </submittedName>
</protein>
<dbReference type="EMBL" id="CM007900">
    <property type="protein sequence ID" value="OTG06568.1"/>
    <property type="molecule type" value="Genomic_DNA"/>
</dbReference>
<organism evidence="2 3">
    <name type="scientific">Helianthus annuus</name>
    <name type="common">Common sunflower</name>
    <dbReference type="NCBI Taxonomy" id="4232"/>
    <lineage>
        <taxon>Eukaryota</taxon>
        <taxon>Viridiplantae</taxon>
        <taxon>Streptophyta</taxon>
        <taxon>Embryophyta</taxon>
        <taxon>Tracheophyta</taxon>
        <taxon>Spermatophyta</taxon>
        <taxon>Magnoliopsida</taxon>
        <taxon>eudicotyledons</taxon>
        <taxon>Gunneridae</taxon>
        <taxon>Pentapetalae</taxon>
        <taxon>asterids</taxon>
        <taxon>campanulids</taxon>
        <taxon>Asterales</taxon>
        <taxon>Asteraceae</taxon>
        <taxon>Asteroideae</taxon>
        <taxon>Heliantheae alliance</taxon>
        <taxon>Heliantheae</taxon>
        <taxon>Helianthus</taxon>
    </lineage>
</organism>
<dbReference type="AlphaFoldDB" id="A0A251T642"/>
<feature type="compositionally biased region" description="Low complexity" evidence="1">
    <location>
        <begin position="52"/>
        <end position="66"/>
    </location>
</feature>
<evidence type="ECO:0000313" key="2">
    <source>
        <dbReference type="EMBL" id="OTG06568.1"/>
    </source>
</evidence>